<dbReference type="EMBL" id="JADIMX010000056">
    <property type="protein sequence ID" value="MBO8434257.1"/>
    <property type="molecule type" value="Genomic_DNA"/>
</dbReference>
<reference evidence="13" key="1">
    <citation type="submission" date="2020-10" db="EMBL/GenBank/DDBJ databases">
        <authorList>
            <person name="Gilroy R."/>
        </authorList>
    </citation>
    <scope>NUCLEOTIDE SEQUENCE</scope>
    <source>
        <strain evidence="13">F6-4510</strain>
    </source>
</reference>
<dbReference type="InterPro" id="IPR004462">
    <property type="entry name" value="Desulfoferrodoxin_N"/>
</dbReference>
<evidence type="ECO:0000256" key="1">
    <source>
        <dbReference type="ARBA" id="ARBA00005941"/>
    </source>
</evidence>
<dbReference type="Gene3D" id="2.60.40.730">
    <property type="entry name" value="SOR catalytic domain"/>
    <property type="match status" value="1"/>
</dbReference>
<keyword evidence="7" id="KW-0408">Iron</keyword>
<dbReference type="InterPro" id="IPR051233">
    <property type="entry name" value="Desulfoferrodoxin_SOR"/>
</dbReference>
<dbReference type="GO" id="GO:0005506">
    <property type="term" value="F:iron ion binding"/>
    <property type="evidence" value="ECO:0007669"/>
    <property type="project" value="InterPro"/>
</dbReference>
<organism evidence="13 14">
    <name type="scientific">Candidatus Fimicola merdigallinarum</name>
    <dbReference type="NCBI Taxonomy" id="2840819"/>
    <lineage>
        <taxon>Bacteria</taxon>
        <taxon>Bacillati</taxon>
        <taxon>Bacillota</taxon>
        <taxon>Clostridia</taxon>
        <taxon>Lachnospirales</taxon>
        <taxon>Lachnospiraceae</taxon>
        <taxon>Lachnospiraceae incertae sedis</taxon>
        <taxon>Candidatus Fimicola</taxon>
    </lineage>
</organism>
<name>A0A9D9H3U4_9FIRM</name>
<dbReference type="SUPFAM" id="SSF57802">
    <property type="entry name" value="Rubredoxin-like"/>
    <property type="match status" value="1"/>
</dbReference>
<evidence type="ECO:0000313" key="14">
    <source>
        <dbReference type="Proteomes" id="UP000823611"/>
    </source>
</evidence>
<evidence type="ECO:0000256" key="3">
    <source>
        <dbReference type="ARBA" id="ARBA00014839"/>
    </source>
</evidence>
<evidence type="ECO:0000259" key="12">
    <source>
        <dbReference type="Pfam" id="PF06397"/>
    </source>
</evidence>
<feature type="domain" description="Desulfoferrodoxin ferrous iron-binding" evidence="11">
    <location>
        <begin position="40"/>
        <end position="122"/>
    </location>
</feature>
<evidence type="ECO:0000256" key="4">
    <source>
        <dbReference type="ARBA" id="ARBA00022448"/>
    </source>
</evidence>
<protein>
    <recommendedName>
        <fullName evidence="3">Desulfoferrodoxin</fullName>
        <ecNumber evidence="2">1.15.1.2</ecNumber>
    </recommendedName>
    <alternativeName>
        <fullName evidence="9">Superoxide reductase</fullName>
    </alternativeName>
</protein>
<evidence type="ECO:0000259" key="11">
    <source>
        <dbReference type="Pfam" id="PF01880"/>
    </source>
</evidence>
<dbReference type="Pfam" id="PF06397">
    <property type="entry name" value="Desulfoferrod_N"/>
    <property type="match status" value="1"/>
</dbReference>
<accession>A0A9D9H3U4</accession>
<gene>
    <name evidence="13" type="ORF">IAC55_02895</name>
</gene>
<keyword evidence="5" id="KW-0479">Metal-binding</keyword>
<comment type="similarity">
    <text evidence="1">Belongs to the desulfoferrodoxin family.</text>
</comment>
<feature type="domain" description="Desulfoferrodoxin N-terminal" evidence="12">
    <location>
        <begin position="4"/>
        <end position="32"/>
    </location>
</feature>
<keyword evidence="4" id="KW-0813">Transport</keyword>
<comment type="caution">
    <text evidence="13">The sequence shown here is derived from an EMBL/GenBank/DDBJ whole genome shotgun (WGS) entry which is preliminary data.</text>
</comment>
<evidence type="ECO:0000256" key="5">
    <source>
        <dbReference type="ARBA" id="ARBA00022723"/>
    </source>
</evidence>
<evidence type="ECO:0000256" key="10">
    <source>
        <dbReference type="ARBA" id="ARBA00047448"/>
    </source>
</evidence>
<evidence type="ECO:0000256" key="6">
    <source>
        <dbReference type="ARBA" id="ARBA00022982"/>
    </source>
</evidence>
<dbReference type="InterPro" id="IPR036073">
    <property type="entry name" value="Desulfoferrodoxin_Fe-bd_dom_sf"/>
</dbReference>
<reference evidence="13" key="2">
    <citation type="journal article" date="2021" name="PeerJ">
        <title>Extensive microbial diversity within the chicken gut microbiome revealed by metagenomics and culture.</title>
        <authorList>
            <person name="Gilroy R."/>
            <person name="Ravi A."/>
            <person name="Getino M."/>
            <person name="Pursley I."/>
            <person name="Horton D.L."/>
            <person name="Alikhan N.F."/>
            <person name="Baker D."/>
            <person name="Gharbi K."/>
            <person name="Hall N."/>
            <person name="Watson M."/>
            <person name="Adriaenssens E.M."/>
            <person name="Foster-Nyarko E."/>
            <person name="Jarju S."/>
            <person name="Secka A."/>
            <person name="Antonio M."/>
            <person name="Oren A."/>
            <person name="Chaudhuri R.R."/>
            <person name="La Ragione R."/>
            <person name="Hildebrand F."/>
            <person name="Pallen M.J."/>
        </authorList>
    </citation>
    <scope>NUCLEOTIDE SEQUENCE</scope>
    <source>
        <strain evidence="13">F6-4510</strain>
    </source>
</reference>
<dbReference type="PANTHER" id="PTHR36541">
    <property type="entry name" value="SUPEROXIDE REDUCTASE-RELATED"/>
    <property type="match status" value="1"/>
</dbReference>
<dbReference type="NCBIfam" id="TIGR00332">
    <property type="entry name" value="neela_ferrous"/>
    <property type="match status" value="1"/>
</dbReference>
<evidence type="ECO:0000313" key="13">
    <source>
        <dbReference type="EMBL" id="MBO8434257.1"/>
    </source>
</evidence>
<comment type="function">
    <text evidence="8">Catalyzes the one-electron reduction of superoxide anion radical to hydrogen peroxide at a nonheme ferrous iron center. Plays a fundamental role in case of oxidative stress via its superoxide detoxification activity.</text>
</comment>
<evidence type="ECO:0000256" key="2">
    <source>
        <dbReference type="ARBA" id="ARBA00012679"/>
    </source>
</evidence>
<sequence>MVKFFKCNTCGNFVEAIHKTKVPMMCCGKEMEEVVANTVEAAFEKHIPDVKLDGDTVHVQVGSTIHPMTEEHYIQWILLETENGIQRKDLKPNDEPVADFVIKNDKPISVYAYCNLHGLWKADVK</sequence>
<dbReference type="Pfam" id="PF01880">
    <property type="entry name" value="Desulfoferrodox"/>
    <property type="match status" value="1"/>
</dbReference>
<keyword evidence="6" id="KW-0249">Electron transport</keyword>
<dbReference type="GO" id="GO:0050605">
    <property type="term" value="F:superoxide reductase activity"/>
    <property type="evidence" value="ECO:0007669"/>
    <property type="project" value="UniProtKB-EC"/>
</dbReference>
<evidence type="ECO:0000256" key="9">
    <source>
        <dbReference type="ARBA" id="ARBA00031398"/>
    </source>
</evidence>
<evidence type="ECO:0000256" key="7">
    <source>
        <dbReference type="ARBA" id="ARBA00023004"/>
    </source>
</evidence>
<dbReference type="SUPFAM" id="SSF49367">
    <property type="entry name" value="Superoxide reductase-like"/>
    <property type="match status" value="1"/>
</dbReference>
<proteinExistence type="inferred from homology"/>
<dbReference type="InterPro" id="IPR002742">
    <property type="entry name" value="Desulfoferrodoxin_Fe-bd_dom"/>
</dbReference>
<dbReference type="PANTHER" id="PTHR36541:SF1">
    <property type="entry name" value="SUPEROXIDE REDUCTASE-RELATED"/>
    <property type="match status" value="1"/>
</dbReference>
<dbReference type="Proteomes" id="UP000823611">
    <property type="component" value="Unassembled WGS sequence"/>
</dbReference>
<dbReference type="EC" id="1.15.1.2" evidence="2"/>
<dbReference type="AlphaFoldDB" id="A0A9D9H3U4"/>
<comment type="catalytic activity">
    <reaction evidence="10">
        <text>reduced [rubredoxin] + superoxide + 2 H(+) = oxidized [rubredoxin] + H2O2</text>
        <dbReference type="Rhea" id="RHEA:21324"/>
        <dbReference type="Rhea" id="RHEA-COMP:10302"/>
        <dbReference type="Rhea" id="RHEA-COMP:10303"/>
        <dbReference type="ChEBI" id="CHEBI:15378"/>
        <dbReference type="ChEBI" id="CHEBI:16240"/>
        <dbReference type="ChEBI" id="CHEBI:18421"/>
        <dbReference type="ChEBI" id="CHEBI:29033"/>
        <dbReference type="ChEBI" id="CHEBI:29034"/>
        <dbReference type="EC" id="1.15.1.2"/>
    </reaction>
</comment>
<evidence type="ECO:0000256" key="8">
    <source>
        <dbReference type="ARBA" id="ARBA00024690"/>
    </source>
</evidence>